<dbReference type="InterPro" id="IPR001789">
    <property type="entry name" value="Sig_transdc_resp-reg_receiver"/>
</dbReference>
<dbReference type="Pfam" id="PF00072">
    <property type="entry name" value="Response_reg"/>
    <property type="match status" value="1"/>
</dbReference>
<reference evidence="10 11" key="1">
    <citation type="submission" date="2016-08" db="EMBL/GenBank/DDBJ databases">
        <title>A novel genetic cassette of butanologenic Thermoanaerobacterium thermosaccharolyticum that directly convert cellulose to butanol.</title>
        <authorList>
            <person name="Li T."/>
            <person name="He J."/>
        </authorList>
    </citation>
    <scope>NUCLEOTIDE SEQUENCE [LARGE SCALE GENOMIC DNA]</scope>
    <source>
        <strain evidence="10 11">TG57</strain>
    </source>
</reference>
<keyword evidence="4" id="KW-0805">Transcription regulation</keyword>
<keyword evidence="5" id="KW-0238">DNA-binding</keyword>
<evidence type="ECO:0000256" key="3">
    <source>
        <dbReference type="ARBA" id="ARBA00023012"/>
    </source>
</evidence>
<name>A0A223I0R1_THETR</name>
<keyword evidence="3" id="KW-0902">Two-component regulatory system</keyword>
<dbReference type="GO" id="GO:0005829">
    <property type="term" value="C:cytosol"/>
    <property type="evidence" value="ECO:0007669"/>
    <property type="project" value="TreeGrafter"/>
</dbReference>
<evidence type="ECO:0000256" key="5">
    <source>
        <dbReference type="ARBA" id="ARBA00023125"/>
    </source>
</evidence>
<dbReference type="EMBL" id="CP016893">
    <property type="protein sequence ID" value="AST58247.1"/>
    <property type="molecule type" value="Genomic_DNA"/>
</dbReference>
<dbReference type="InterPro" id="IPR011006">
    <property type="entry name" value="CheY-like_superfamily"/>
</dbReference>
<dbReference type="GO" id="GO:0000156">
    <property type="term" value="F:phosphorelay response regulator activity"/>
    <property type="evidence" value="ECO:0007669"/>
    <property type="project" value="TreeGrafter"/>
</dbReference>
<evidence type="ECO:0000256" key="1">
    <source>
        <dbReference type="ARBA" id="ARBA00018672"/>
    </source>
</evidence>
<protein>
    <recommendedName>
        <fullName evidence="1">Stage 0 sporulation protein A homolog</fullName>
    </recommendedName>
</protein>
<dbReference type="InterPro" id="IPR039420">
    <property type="entry name" value="WalR-like"/>
</dbReference>
<dbReference type="Proteomes" id="UP000214975">
    <property type="component" value="Chromosome"/>
</dbReference>
<proteinExistence type="predicted"/>
<keyword evidence="6" id="KW-0804">Transcription</keyword>
<dbReference type="AlphaFoldDB" id="A0A223I0R1"/>
<comment type="function">
    <text evidence="7">May play the central regulatory role in sporulation. It may be an element of the effector pathway responsible for the activation of sporulation genes in response to nutritional stress. Spo0A may act in concert with spo0H (a sigma factor) to control the expression of some genes that are critical to the sporulation process.</text>
</comment>
<feature type="modified residue" description="4-aspartylphosphate" evidence="8">
    <location>
        <position position="53"/>
    </location>
</feature>
<dbReference type="GO" id="GO:0032993">
    <property type="term" value="C:protein-DNA complex"/>
    <property type="evidence" value="ECO:0007669"/>
    <property type="project" value="TreeGrafter"/>
</dbReference>
<dbReference type="GO" id="GO:0000976">
    <property type="term" value="F:transcription cis-regulatory region binding"/>
    <property type="evidence" value="ECO:0007669"/>
    <property type="project" value="TreeGrafter"/>
</dbReference>
<accession>A0A223I0R1</accession>
<dbReference type="FunFam" id="3.40.50.2300:FF:000001">
    <property type="entry name" value="DNA-binding response regulator PhoB"/>
    <property type="match status" value="1"/>
</dbReference>
<evidence type="ECO:0000313" key="10">
    <source>
        <dbReference type="EMBL" id="AST58247.1"/>
    </source>
</evidence>
<dbReference type="SMART" id="SM00448">
    <property type="entry name" value="REC"/>
    <property type="match status" value="1"/>
</dbReference>
<feature type="domain" description="Response regulatory" evidence="9">
    <location>
        <begin position="4"/>
        <end position="117"/>
    </location>
</feature>
<dbReference type="PANTHER" id="PTHR48111:SF40">
    <property type="entry name" value="PHOSPHATE REGULON TRANSCRIPTIONAL REGULATORY PROTEIN PHOB"/>
    <property type="match status" value="1"/>
</dbReference>
<dbReference type="Gene3D" id="6.10.250.690">
    <property type="match status" value="1"/>
</dbReference>
<evidence type="ECO:0000313" key="11">
    <source>
        <dbReference type="Proteomes" id="UP000214975"/>
    </source>
</evidence>
<dbReference type="PANTHER" id="PTHR48111">
    <property type="entry name" value="REGULATOR OF RPOS"/>
    <property type="match status" value="1"/>
</dbReference>
<evidence type="ECO:0000259" key="9">
    <source>
        <dbReference type="PROSITE" id="PS50110"/>
    </source>
</evidence>
<dbReference type="Gene3D" id="3.40.50.2300">
    <property type="match status" value="1"/>
</dbReference>
<sequence length="139" mass="16315">MSNLIYVIDDDKNIRELVSMYIRKEGYSVKTFDNAEDVLAYFNREKPDMLIIDIMLPGIDGYELCKKVRTISDVPIIIISVRDEDLDKILGLELGSDDYIAKPFSPRELIARMKSVFRRVYDLHYGFYFLYVAFNYTTE</sequence>
<keyword evidence="2 8" id="KW-0597">Phosphoprotein</keyword>
<evidence type="ECO:0000256" key="4">
    <source>
        <dbReference type="ARBA" id="ARBA00023015"/>
    </source>
</evidence>
<evidence type="ECO:0000256" key="2">
    <source>
        <dbReference type="ARBA" id="ARBA00022553"/>
    </source>
</evidence>
<evidence type="ECO:0000256" key="8">
    <source>
        <dbReference type="PROSITE-ProRule" id="PRU00169"/>
    </source>
</evidence>
<dbReference type="SUPFAM" id="SSF52172">
    <property type="entry name" value="CheY-like"/>
    <property type="match status" value="1"/>
</dbReference>
<dbReference type="RefSeq" id="WP_094397634.1">
    <property type="nucleotide sequence ID" value="NZ_CP016893.1"/>
</dbReference>
<gene>
    <name evidence="10" type="ORF">Thert_02334</name>
</gene>
<evidence type="ECO:0000256" key="7">
    <source>
        <dbReference type="ARBA" id="ARBA00024867"/>
    </source>
</evidence>
<evidence type="ECO:0000256" key="6">
    <source>
        <dbReference type="ARBA" id="ARBA00023163"/>
    </source>
</evidence>
<dbReference type="PROSITE" id="PS50110">
    <property type="entry name" value="RESPONSE_REGULATORY"/>
    <property type="match status" value="1"/>
</dbReference>
<organism evidence="10 11">
    <name type="scientific">Thermoanaerobacterium thermosaccharolyticum</name>
    <name type="common">Clostridium thermosaccharolyticum</name>
    <dbReference type="NCBI Taxonomy" id="1517"/>
    <lineage>
        <taxon>Bacteria</taxon>
        <taxon>Bacillati</taxon>
        <taxon>Bacillota</taxon>
        <taxon>Clostridia</taxon>
        <taxon>Thermoanaerobacterales</taxon>
        <taxon>Thermoanaerobacteraceae</taxon>
        <taxon>Thermoanaerobacterium</taxon>
    </lineage>
</organism>
<dbReference type="GO" id="GO:0006355">
    <property type="term" value="P:regulation of DNA-templated transcription"/>
    <property type="evidence" value="ECO:0007669"/>
    <property type="project" value="TreeGrafter"/>
</dbReference>